<dbReference type="Gene3D" id="3.30.565.60">
    <property type="match status" value="1"/>
</dbReference>
<dbReference type="InterPro" id="IPR038461">
    <property type="entry name" value="Schlafen_AlbA_2_dom_sf"/>
</dbReference>
<dbReference type="Gene3D" id="3.30.950.30">
    <property type="entry name" value="Schlafen, AAA domain"/>
    <property type="match status" value="1"/>
</dbReference>
<evidence type="ECO:0000259" key="1">
    <source>
        <dbReference type="Pfam" id="PF04326"/>
    </source>
</evidence>
<feature type="domain" description="Schlafen AlbA-2" evidence="1">
    <location>
        <begin position="23"/>
        <end position="144"/>
    </location>
</feature>
<accession>A0A101JRU1</accession>
<dbReference type="EMBL" id="LMBR01000067">
    <property type="protein sequence ID" value="KUL31281.1"/>
    <property type="molecule type" value="Genomic_DNA"/>
</dbReference>
<keyword evidence="3" id="KW-1185">Reference proteome</keyword>
<dbReference type="InterPro" id="IPR038475">
    <property type="entry name" value="RecG_C_sf"/>
</dbReference>
<organism evidence="2 3">
    <name type="scientific">Chlorobium limicola</name>
    <dbReference type="NCBI Taxonomy" id="1092"/>
    <lineage>
        <taxon>Bacteria</taxon>
        <taxon>Pseudomonadati</taxon>
        <taxon>Chlorobiota</taxon>
        <taxon>Chlorobiia</taxon>
        <taxon>Chlorobiales</taxon>
        <taxon>Chlorobiaceae</taxon>
        <taxon>Chlorobium/Pelodictyon group</taxon>
        <taxon>Chlorobium</taxon>
    </lineage>
</organism>
<dbReference type="PANTHER" id="PTHR30595:SF6">
    <property type="entry name" value="SCHLAFEN ALBA-2 DOMAIN-CONTAINING PROTEIN"/>
    <property type="match status" value="1"/>
</dbReference>
<gene>
    <name evidence="2" type="ORF">ASB62_03255</name>
</gene>
<dbReference type="RefSeq" id="WP_059138609.1">
    <property type="nucleotide sequence ID" value="NZ_LMBR01000067.1"/>
</dbReference>
<dbReference type="SUPFAM" id="SSF46785">
    <property type="entry name" value="Winged helix' DNA-binding domain"/>
    <property type="match status" value="1"/>
</dbReference>
<evidence type="ECO:0000313" key="2">
    <source>
        <dbReference type="EMBL" id="KUL31281.1"/>
    </source>
</evidence>
<proteinExistence type="predicted"/>
<sequence>MRTVAQIESLLPELEFCTADELEDQDLDFKQWDAQSRDKAVRLMVHMAVCMANGEGGTVVFGIADRVKGREKAILGVPPEIDTNLLRKAIYDQTDPKITPVFEELRVPEGTGRLILMQIYSGMPPYTDNAGRGSIRIGKDCQPLTGTLRRKIGVETGETDYTAESVAAANSQLLSFTAIEALRNQARKERAPDDLLRLTDIELLAALGLVRHNRFTRAALLLAGTESAIREYCPGHNWTFLQMTSDTVYGIREDRVSALPLSVQRIQELLVPFNPITTYQQGLFHFEYHTWPEIAIREALMNAFCHVDLRIAGPVMVRLYPDRLEVSNNGGFIAGITPGNILHHQPASRNPLLVEALTRLRLVNRSNLGINRMFSSLLIEGKEPPHIREIGESVLVSFPRRELNAAFRLFVAEEGEKGRDPGVDELLLLQHLLHHPEVNTGSAAGLCQRSESEIRERLSAMETSGYIEHGGAGRGAYWCLHPELYKRLASDGQGEVRRRVDWEAAKTRILSILMERARRGEPGLSNKEIRQITRFDRNQVYRLMTELRQENPFLQSPGRGKYARHEFRQ</sequence>
<evidence type="ECO:0000313" key="3">
    <source>
        <dbReference type="Proteomes" id="UP000053937"/>
    </source>
</evidence>
<dbReference type="Proteomes" id="UP000053937">
    <property type="component" value="Unassembled WGS sequence"/>
</dbReference>
<dbReference type="OrthoDB" id="613884at2"/>
<name>A0A101JRU1_CHLLI</name>
<dbReference type="Pfam" id="PF04326">
    <property type="entry name" value="SLFN_AlbA_2"/>
    <property type="match status" value="1"/>
</dbReference>
<dbReference type="AlphaFoldDB" id="A0A101JRU1"/>
<dbReference type="InterPro" id="IPR036390">
    <property type="entry name" value="WH_DNA-bd_sf"/>
</dbReference>
<dbReference type="PANTHER" id="PTHR30595">
    <property type="entry name" value="GLPR-RELATED TRANSCRIPTIONAL REPRESSOR"/>
    <property type="match status" value="1"/>
</dbReference>
<reference evidence="2 3" key="1">
    <citation type="submission" date="2015-10" db="EMBL/GenBank/DDBJ databases">
        <title>Draft Genome Sequence of Chlorobium limicola strain Frasassi Growing under Artificial Lighting in the Frasassi Cave System.</title>
        <authorList>
            <person name="Mansor M."/>
            <person name="Macalady J."/>
        </authorList>
    </citation>
    <scope>NUCLEOTIDE SEQUENCE [LARGE SCALE GENOMIC DNA]</scope>
    <source>
        <strain evidence="2 3">Frasassi</strain>
    </source>
</reference>
<comment type="caution">
    <text evidence="2">The sequence shown here is derived from an EMBL/GenBank/DDBJ whole genome shotgun (WGS) entry which is preliminary data.</text>
</comment>
<dbReference type="Pfam" id="PF13749">
    <property type="entry name" value="HATPase_c_4"/>
    <property type="match status" value="1"/>
</dbReference>
<protein>
    <submittedName>
        <fullName evidence="2">AAA family ATPase</fullName>
    </submittedName>
</protein>
<dbReference type="InterPro" id="IPR007421">
    <property type="entry name" value="Schlafen_AlbA_2_dom"/>
</dbReference>